<comment type="caution">
    <text evidence="2">The sequence shown here is derived from an EMBL/GenBank/DDBJ whole genome shotgun (WGS) entry which is preliminary data.</text>
</comment>
<evidence type="ECO:0000256" key="1">
    <source>
        <dbReference type="SAM" id="MobiDB-lite"/>
    </source>
</evidence>
<feature type="compositionally biased region" description="Basic and acidic residues" evidence="1">
    <location>
        <begin position="1"/>
        <end position="15"/>
    </location>
</feature>
<accession>A0A811UXK8</accession>
<evidence type="ECO:0000313" key="3">
    <source>
        <dbReference type="Proteomes" id="UP000606786"/>
    </source>
</evidence>
<name>A0A811UXK8_CERCA</name>
<gene>
    <name evidence="2" type="ORF">CCAP1982_LOCUS11248</name>
</gene>
<evidence type="ECO:0000313" key="2">
    <source>
        <dbReference type="EMBL" id="CAD7002775.1"/>
    </source>
</evidence>
<dbReference type="Proteomes" id="UP000606786">
    <property type="component" value="Unassembled WGS sequence"/>
</dbReference>
<keyword evidence="3" id="KW-1185">Reference proteome</keyword>
<organism evidence="2 3">
    <name type="scientific">Ceratitis capitata</name>
    <name type="common">Mediterranean fruit fly</name>
    <name type="synonym">Tephritis capitata</name>
    <dbReference type="NCBI Taxonomy" id="7213"/>
    <lineage>
        <taxon>Eukaryota</taxon>
        <taxon>Metazoa</taxon>
        <taxon>Ecdysozoa</taxon>
        <taxon>Arthropoda</taxon>
        <taxon>Hexapoda</taxon>
        <taxon>Insecta</taxon>
        <taxon>Pterygota</taxon>
        <taxon>Neoptera</taxon>
        <taxon>Endopterygota</taxon>
        <taxon>Diptera</taxon>
        <taxon>Brachycera</taxon>
        <taxon>Muscomorpha</taxon>
        <taxon>Tephritoidea</taxon>
        <taxon>Tephritidae</taxon>
        <taxon>Ceratitis</taxon>
        <taxon>Ceratitis</taxon>
    </lineage>
</organism>
<sequence>MRRDATRPTNRDRPQRAMNNQPPSNEICAKRNSKERFNAVTYSTPQEHSVFFGFVVSYGDVKGYGA</sequence>
<feature type="region of interest" description="Disordered" evidence="1">
    <location>
        <begin position="1"/>
        <end position="30"/>
    </location>
</feature>
<protein>
    <submittedName>
        <fullName evidence="2">(Mediterranean fruit fly) hypothetical protein</fullName>
    </submittedName>
</protein>
<proteinExistence type="predicted"/>
<reference evidence="2" key="1">
    <citation type="submission" date="2020-11" db="EMBL/GenBank/DDBJ databases">
        <authorList>
            <person name="Whitehead M."/>
        </authorList>
    </citation>
    <scope>NUCLEOTIDE SEQUENCE</scope>
    <source>
        <strain evidence="2">EGII</strain>
    </source>
</reference>
<dbReference type="EMBL" id="CAJHJT010000034">
    <property type="protein sequence ID" value="CAD7002775.1"/>
    <property type="molecule type" value="Genomic_DNA"/>
</dbReference>
<dbReference type="AlphaFoldDB" id="A0A811UXK8"/>